<evidence type="ECO:0000313" key="3">
    <source>
        <dbReference type="Proteomes" id="UP000266673"/>
    </source>
</evidence>
<organism evidence="2 3">
    <name type="scientific">Gigaspora rosea</name>
    <dbReference type="NCBI Taxonomy" id="44941"/>
    <lineage>
        <taxon>Eukaryota</taxon>
        <taxon>Fungi</taxon>
        <taxon>Fungi incertae sedis</taxon>
        <taxon>Mucoromycota</taxon>
        <taxon>Glomeromycotina</taxon>
        <taxon>Glomeromycetes</taxon>
        <taxon>Diversisporales</taxon>
        <taxon>Gigasporaceae</taxon>
        <taxon>Gigaspora</taxon>
    </lineage>
</organism>
<dbReference type="Gene3D" id="1.10.510.10">
    <property type="entry name" value="Transferase(Phosphotransferase) domain 1"/>
    <property type="match status" value="1"/>
</dbReference>
<dbReference type="OrthoDB" id="2432957at2759"/>
<name>A0A397U8F4_9GLOM</name>
<dbReference type="InterPro" id="IPR011009">
    <property type="entry name" value="Kinase-like_dom_sf"/>
</dbReference>
<dbReference type="PANTHER" id="PTHR44329:SF214">
    <property type="entry name" value="PROTEIN KINASE DOMAIN-CONTAINING PROTEIN"/>
    <property type="match status" value="1"/>
</dbReference>
<evidence type="ECO:0000259" key="1">
    <source>
        <dbReference type="PROSITE" id="PS50011"/>
    </source>
</evidence>
<sequence>MIVLDVYNNKRKSINGTCEHCKRYNTSPAWCQLCDPQKTTQETRSGDKSIDDCIKEFQFDATAYEKVIEWIPFDRLIDIKFIGKGGFGTVYSSIWLDGKRVIEGDNSVGYVRFRNKSCMVALKTLHGPQQISSSFLNEQLEDISYNLFRIHEAGLIHSDFHSGNILLNQNIDGNIDSYITDLGLSKRKDESSSKIIYGVMPYVAPEILGGHQHTQEADIYGLGVIMAEMSNGKRPYEAWTINNDLALAICNGLRPEFAFGTPECYIDLAKQCMDSDSQKRPTAKYIHSKIVQWKIIMESENLTNEELDLKNKFINADEIIKKTSLKSLSNLQNKYYSTLIDVQGIIKSLKVPTNFACSTVEQFASSSFELPNDISDLLQ</sequence>
<accession>A0A397U8F4</accession>
<keyword evidence="3" id="KW-1185">Reference proteome</keyword>
<comment type="caution">
    <text evidence="2">The sequence shown here is derived from an EMBL/GenBank/DDBJ whole genome shotgun (WGS) entry which is preliminary data.</text>
</comment>
<dbReference type="GO" id="GO:0005524">
    <property type="term" value="F:ATP binding"/>
    <property type="evidence" value="ECO:0007669"/>
    <property type="project" value="InterPro"/>
</dbReference>
<dbReference type="Gene3D" id="3.30.200.20">
    <property type="entry name" value="Phosphorylase Kinase, domain 1"/>
    <property type="match status" value="1"/>
</dbReference>
<keyword evidence="2" id="KW-0418">Kinase</keyword>
<dbReference type="Proteomes" id="UP000266673">
    <property type="component" value="Unassembled WGS sequence"/>
</dbReference>
<feature type="domain" description="Protein kinase" evidence="1">
    <location>
        <begin position="1"/>
        <end position="290"/>
    </location>
</feature>
<dbReference type="InterPro" id="IPR051681">
    <property type="entry name" value="Ser/Thr_Kinases-Pseudokinases"/>
</dbReference>
<dbReference type="Pfam" id="PF00069">
    <property type="entry name" value="Pkinase"/>
    <property type="match status" value="1"/>
</dbReference>
<protein>
    <submittedName>
        <fullName evidence="2">Kinase-like domain-containing protein</fullName>
    </submittedName>
</protein>
<dbReference type="AlphaFoldDB" id="A0A397U8F4"/>
<proteinExistence type="predicted"/>
<dbReference type="GO" id="GO:0004674">
    <property type="term" value="F:protein serine/threonine kinase activity"/>
    <property type="evidence" value="ECO:0007669"/>
    <property type="project" value="TreeGrafter"/>
</dbReference>
<dbReference type="EMBL" id="QKWP01001994">
    <property type="protein sequence ID" value="RIB05358.1"/>
    <property type="molecule type" value="Genomic_DNA"/>
</dbReference>
<dbReference type="PANTHER" id="PTHR44329">
    <property type="entry name" value="SERINE/THREONINE-PROTEIN KINASE TNNI3K-RELATED"/>
    <property type="match status" value="1"/>
</dbReference>
<dbReference type="InterPro" id="IPR000719">
    <property type="entry name" value="Prot_kinase_dom"/>
</dbReference>
<evidence type="ECO:0000313" key="2">
    <source>
        <dbReference type="EMBL" id="RIB05358.1"/>
    </source>
</evidence>
<reference evidence="2 3" key="1">
    <citation type="submission" date="2018-06" db="EMBL/GenBank/DDBJ databases">
        <title>Comparative genomics reveals the genomic features of Rhizophagus irregularis, R. cerebriforme, R. diaphanum and Gigaspora rosea, and their symbiotic lifestyle signature.</title>
        <authorList>
            <person name="Morin E."/>
            <person name="San Clemente H."/>
            <person name="Chen E.C.H."/>
            <person name="De La Providencia I."/>
            <person name="Hainaut M."/>
            <person name="Kuo A."/>
            <person name="Kohler A."/>
            <person name="Murat C."/>
            <person name="Tang N."/>
            <person name="Roy S."/>
            <person name="Loubradou J."/>
            <person name="Henrissat B."/>
            <person name="Grigoriev I.V."/>
            <person name="Corradi N."/>
            <person name="Roux C."/>
            <person name="Martin F.M."/>
        </authorList>
    </citation>
    <scope>NUCLEOTIDE SEQUENCE [LARGE SCALE GENOMIC DNA]</scope>
    <source>
        <strain evidence="2 3">DAOM 194757</strain>
    </source>
</reference>
<keyword evidence="2" id="KW-0808">Transferase</keyword>
<dbReference type="SUPFAM" id="SSF56112">
    <property type="entry name" value="Protein kinase-like (PK-like)"/>
    <property type="match status" value="1"/>
</dbReference>
<dbReference type="PROSITE" id="PS50011">
    <property type="entry name" value="PROTEIN_KINASE_DOM"/>
    <property type="match status" value="1"/>
</dbReference>
<gene>
    <name evidence="2" type="ORF">C2G38_2148583</name>
</gene>